<organism evidence="3">
    <name type="scientific">Borely moumouvirus</name>
    <dbReference type="NCBI Taxonomy" id="2712067"/>
    <lineage>
        <taxon>Viruses</taxon>
        <taxon>Varidnaviria</taxon>
        <taxon>Bamfordvirae</taxon>
        <taxon>Nucleocytoviricota</taxon>
        <taxon>Megaviricetes</taxon>
        <taxon>Imitervirales</taxon>
        <taxon>Mimiviridae</taxon>
        <taxon>Megamimivirinae</taxon>
        <taxon>Moumouvirus</taxon>
    </lineage>
</organism>
<feature type="domain" description="Glycine-rich" evidence="2">
    <location>
        <begin position="2"/>
        <end position="209"/>
    </location>
</feature>
<dbReference type="InterPro" id="IPR049304">
    <property type="entry name" value="Gly_rich_dom"/>
</dbReference>
<proteinExistence type="predicted"/>
<feature type="compositionally biased region" description="Gly residues" evidence="1">
    <location>
        <begin position="105"/>
        <end position="117"/>
    </location>
</feature>
<feature type="compositionally biased region" description="Gly residues" evidence="1">
    <location>
        <begin position="181"/>
        <end position="190"/>
    </location>
</feature>
<protein>
    <submittedName>
        <fullName evidence="3">Collagen repeat-containing protein</fullName>
    </submittedName>
</protein>
<evidence type="ECO:0000256" key="1">
    <source>
        <dbReference type="SAM" id="MobiDB-lite"/>
    </source>
</evidence>
<reference evidence="3" key="1">
    <citation type="submission" date="2019-07" db="EMBL/GenBank/DDBJ databases">
        <title>The discovery of a new lineage B mimivirus raises questions about particles surface fibrils.</title>
        <authorList>
            <person name="Silva L.K.S."/>
            <person name="Rodrigues R.A.L."/>
            <person name="Andrade A.C.S.P."/>
            <person name="Hikida H."/>
            <person name="Andreani J."/>
            <person name="Levasseur A."/>
            <person name="La Scola B."/>
            <person name="Abrahao J.S."/>
        </authorList>
    </citation>
    <scope>NUCLEOTIDE SEQUENCE</scope>
    <source>
        <strain evidence="3">B60</strain>
    </source>
</reference>
<evidence type="ECO:0000313" key="3">
    <source>
        <dbReference type="EMBL" id="QID05974.1"/>
    </source>
</evidence>
<accession>A0A6G6AAW6</accession>
<feature type="region of interest" description="Disordered" evidence="1">
    <location>
        <begin position="167"/>
        <end position="202"/>
    </location>
</feature>
<dbReference type="Pfam" id="PF21722">
    <property type="entry name" value="Gly_rich_2"/>
    <property type="match status" value="1"/>
</dbReference>
<keyword evidence="3" id="KW-0176">Collagen</keyword>
<feature type="region of interest" description="Disordered" evidence="1">
    <location>
        <begin position="79"/>
        <end position="117"/>
    </location>
</feature>
<dbReference type="EMBL" id="MN175499">
    <property type="protein sequence ID" value="QID05974.1"/>
    <property type="molecule type" value="Genomic_DNA"/>
</dbReference>
<evidence type="ECO:0000259" key="2">
    <source>
        <dbReference type="Pfam" id="PF21722"/>
    </source>
</evidence>
<name>A0A6G6AAW6_9VIRU</name>
<sequence length="212" mass="19477">MVGGGAGGILVNAQSFGGGGAGGAIFRYPIPVTPGQQFNLIPGAGGLAGNLGPPAELATKGEDSIATLGILTWIGRGGDVPADQNSGNGGDGGSTVTPMEPSGPPGGAGGTIGTPVGGNGVPGMFTYSGAGGGYSGSKGGDNVAYTGGEGGGNTQLGGGGGASAFANGGNGATGTDEGQNGVLGSGGGGSSNPIPQAGNGGDGFIRLDFYSS</sequence>